<gene>
    <name evidence="1" type="ORF">FGO68_gene5761</name>
</gene>
<evidence type="ECO:0000313" key="2">
    <source>
        <dbReference type="Proteomes" id="UP000785679"/>
    </source>
</evidence>
<proteinExistence type="predicted"/>
<name>A0A8J8NRK5_HALGN</name>
<dbReference type="Proteomes" id="UP000785679">
    <property type="component" value="Unassembled WGS sequence"/>
</dbReference>
<dbReference type="AlphaFoldDB" id="A0A8J8NRK5"/>
<keyword evidence="2" id="KW-1185">Reference proteome</keyword>
<organism evidence="1 2">
    <name type="scientific">Halteria grandinella</name>
    <dbReference type="NCBI Taxonomy" id="5974"/>
    <lineage>
        <taxon>Eukaryota</taxon>
        <taxon>Sar</taxon>
        <taxon>Alveolata</taxon>
        <taxon>Ciliophora</taxon>
        <taxon>Intramacronucleata</taxon>
        <taxon>Spirotrichea</taxon>
        <taxon>Stichotrichia</taxon>
        <taxon>Sporadotrichida</taxon>
        <taxon>Halteriidae</taxon>
        <taxon>Halteria</taxon>
    </lineage>
</organism>
<accession>A0A8J8NRK5</accession>
<sequence length="104" mass="11771">MSGQLMWEEQRRPIPPSMTTFFGRFTNHQAEVFACGTMGSILLQIIIAAQYPSSMNATEARLNFGYLAPQTPIEFASRQMAVISWLRTMATLSHILHPMDVSHR</sequence>
<evidence type="ECO:0000313" key="1">
    <source>
        <dbReference type="EMBL" id="TNV80277.1"/>
    </source>
</evidence>
<dbReference type="EMBL" id="RRYP01007726">
    <property type="protein sequence ID" value="TNV80277.1"/>
    <property type="molecule type" value="Genomic_DNA"/>
</dbReference>
<reference evidence="1" key="1">
    <citation type="submission" date="2019-06" db="EMBL/GenBank/DDBJ databases">
        <authorList>
            <person name="Zheng W."/>
        </authorList>
    </citation>
    <scope>NUCLEOTIDE SEQUENCE</scope>
    <source>
        <strain evidence="1">QDHG01</strain>
    </source>
</reference>
<comment type="caution">
    <text evidence="1">The sequence shown here is derived from an EMBL/GenBank/DDBJ whole genome shotgun (WGS) entry which is preliminary data.</text>
</comment>
<protein>
    <submittedName>
        <fullName evidence="1">Uncharacterized protein</fullName>
    </submittedName>
</protein>